<evidence type="ECO:0000313" key="2">
    <source>
        <dbReference type="Proteomes" id="UP001195483"/>
    </source>
</evidence>
<dbReference type="AlphaFoldDB" id="A0AAE0VLY3"/>
<name>A0AAE0VLY3_9BIVA</name>
<protein>
    <submittedName>
        <fullName evidence="1">Uncharacterized protein</fullName>
    </submittedName>
</protein>
<proteinExistence type="predicted"/>
<dbReference type="Proteomes" id="UP001195483">
    <property type="component" value="Unassembled WGS sequence"/>
</dbReference>
<dbReference type="EMBL" id="JAEAOA010002087">
    <property type="protein sequence ID" value="KAK3582809.1"/>
    <property type="molecule type" value="Genomic_DNA"/>
</dbReference>
<comment type="caution">
    <text evidence="1">The sequence shown here is derived from an EMBL/GenBank/DDBJ whole genome shotgun (WGS) entry which is preliminary data.</text>
</comment>
<keyword evidence="2" id="KW-1185">Reference proteome</keyword>
<reference evidence="1" key="3">
    <citation type="submission" date="2023-05" db="EMBL/GenBank/DDBJ databases">
        <authorList>
            <person name="Smith C.H."/>
        </authorList>
    </citation>
    <scope>NUCLEOTIDE SEQUENCE</scope>
    <source>
        <strain evidence="1">CHS0354</strain>
        <tissue evidence="1">Mantle</tissue>
    </source>
</reference>
<organism evidence="1 2">
    <name type="scientific">Potamilus streckersoni</name>
    <dbReference type="NCBI Taxonomy" id="2493646"/>
    <lineage>
        <taxon>Eukaryota</taxon>
        <taxon>Metazoa</taxon>
        <taxon>Spiralia</taxon>
        <taxon>Lophotrochozoa</taxon>
        <taxon>Mollusca</taxon>
        <taxon>Bivalvia</taxon>
        <taxon>Autobranchia</taxon>
        <taxon>Heteroconchia</taxon>
        <taxon>Palaeoheterodonta</taxon>
        <taxon>Unionida</taxon>
        <taxon>Unionoidea</taxon>
        <taxon>Unionidae</taxon>
        <taxon>Ambleminae</taxon>
        <taxon>Lampsilini</taxon>
        <taxon>Potamilus</taxon>
    </lineage>
</organism>
<evidence type="ECO:0000313" key="1">
    <source>
        <dbReference type="EMBL" id="KAK3582809.1"/>
    </source>
</evidence>
<accession>A0AAE0VLY3</accession>
<reference evidence="1" key="2">
    <citation type="journal article" date="2021" name="Genome Biol. Evol.">
        <title>Developing a high-quality reference genome for a parasitic bivalve with doubly uniparental inheritance (Bivalvia: Unionida).</title>
        <authorList>
            <person name="Smith C.H."/>
        </authorList>
    </citation>
    <scope>NUCLEOTIDE SEQUENCE</scope>
    <source>
        <strain evidence="1">CHS0354</strain>
        <tissue evidence="1">Mantle</tissue>
    </source>
</reference>
<gene>
    <name evidence="1" type="ORF">CHS0354_035747</name>
</gene>
<sequence>MKTKDPYCPYYYRAMQNESSVCATPTEDPLFNQSSGYSSLNEQLSQGLDSSACGLSLSNSAGKTSVNCDNIRKPLIKKKRSHDQFKINLLENVKTKVDIPQYLSTTATTPNGNGGLLMPVPGYPLMKIEDPYCPYYYPTLKNDSSVCATATEDPLLNQSSLNEQLSQGLDSSAFGY</sequence>
<reference evidence="1" key="1">
    <citation type="journal article" date="2021" name="Genome Biol. Evol.">
        <title>A High-Quality Reference Genome for a Parasitic Bivalve with Doubly Uniparental Inheritance (Bivalvia: Unionida).</title>
        <authorList>
            <person name="Smith C.H."/>
        </authorList>
    </citation>
    <scope>NUCLEOTIDE SEQUENCE</scope>
    <source>
        <strain evidence="1">CHS0354</strain>
    </source>
</reference>